<reference evidence="1" key="1">
    <citation type="submission" date="2021-06" db="EMBL/GenBank/DDBJ databases">
        <authorList>
            <person name="Kallberg Y."/>
            <person name="Tangrot J."/>
            <person name="Rosling A."/>
        </authorList>
    </citation>
    <scope>NUCLEOTIDE SEQUENCE</scope>
    <source>
        <strain evidence="1">IN212</strain>
    </source>
</reference>
<comment type="caution">
    <text evidence="1">The sequence shown here is derived from an EMBL/GenBank/DDBJ whole genome shotgun (WGS) entry which is preliminary data.</text>
</comment>
<dbReference type="Proteomes" id="UP000789396">
    <property type="component" value="Unassembled WGS sequence"/>
</dbReference>
<dbReference type="EMBL" id="CAJVPZ010058940">
    <property type="protein sequence ID" value="CAG8788534.1"/>
    <property type="molecule type" value="Genomic_DNA"/>
</dbReference>
<name>A0A9N9JPN9_9GLOM</name>
<evidence type="ECO:0000313" key="1">
    <source>
        <dbReference type="EMBL" id="CAG8788534.1"/>
    </source>
</evidence>
<keyword evidence="2" id="KW-1185">Reference proteome</keyword>
<proteinExistence type="predicted"/>
<evidence type="ECO:0000313" key="2">
    <source>
        <dbReference type="Proteomes" id="UP000789396"/>
    </source>
</evidence>
<sequence length="71" mass="8478">NISSLNFASMTTIRQEILKEIQTFLQTEKKQKKDYRLFTGNLKRLRETPRIKTLTQEELTTCQQAQEFLKQ</sequence>
<feature type="non-terminal residue" evidence="1">
    <location>
        <position position="1"/>
    </location>
</feature>
<accession>A0A9N9JPN9</accession>
<organism evidence="1 2">
    <name type="scientific">Racocetra fulgida</name>
    <dbReference type="NCBI Taxonomy" id="60492"/>
    <lineage>
        <taxon>Eukaryota</taxon>
        <taxon>Fungi</taxon>
        <taxon>Fungi incertae sedis</taxon>
        <taxon>Mucoromycota</taxon>
        <taxon>Glomeromycotina</taxon>
        <taxon>Glomeromycetes</taxon>
        <taxon>Diversisporales</taxon>
        <taxon>Gigasporaceae</taxon>
        <taxon>Racocetra</taxon>
    </lineage>
</organism>
<gene>
    <name evidence="1" type="ORF">RFULGI_LOCUS16513</name>
</gene>
<protein>
    <submittedName>
        <fullName evidence="1">16023_t:CDS:1</fullName>
    </submittedName>
</protein>
<dbReference type="AlphaFoldDB" id="A0A9N9JPN9"/>